<evidence type="ECO:0000256" key="10">
    <source>
        <dbReference type="ARBA" id="ARBA00030169"/>
    </source>
</evidence>
<evidence type="ECO:0000256" key="2">
    <source>
        <dbReference type="ARBA" id="ARBA00001968"/>
    </source>
</evidence>
<evidence type="ECO:0000256" key="5">
    <source>
        <dbReference type="ARBA" id="ARBA00012213"/>
    </source>
</evidence>
<dbReference type="Pfam" id="PF03737">
    <property type="entry name" value="RraA-like"/>
    <property type="match status" value="1"/>
</dbReference>
<dbReference type="EC" id="4.1.1.112" evidence="6"/>
<dbReference type="PANTHER" id="PTHR33254:SF4">
    <property type="entry name" value="4-HYDROXY-4-METHYL-2-OXOGLUTARATE ALDOLASE 3-RELATED"/>
    <property type="match status" value="1"/>
</dbReference>
<dbReference type="GO" id="GO:0050661">
    <property type="term" value="F:NADP binding"/>
    <property type="evidence" value="ECO:0007669"/>
    <property type="project" value="InterPro"/>
</dbReference>
<reference evidence="16 17" key="1">
    <citation type="submission" date="2018-03" db="EMBL/GenBank/DDBJ databases">
        <title>Genomic Encyclopedia of Archaeal and Bacterial Type Strains, Phase II (KMG-II): from individual species to whole genera.</title>
        <authorList>
            <person name="Goeker M."/>
        </authorList>
    </citation>
    <scope>NUCLEOTIDE SEQUENCE [LARGE SCALE GENOMIC DNA]</scope>
    <source>
        <strain evidence="16 17">DSM 19711</strain>
    </source>
</reference>
<dbReference type="OrthoDB" id="943692at2"/>
<feature type="binding site" evidence="13">
    <location>
        <begin position="338"/>
        <end position="341"/>
    </location>
    <ligand>
        <name>substrate</name>
    </ligand>
</feature>
<dbReference type="InterPro" id="IPR036704">
    <property type="entry name" value="RraA/RraA-like_sf"/>
</dbReference>
<comment type="similarity">
    <text evidence="3">Belongs to the class II aldolase/RraA-like family.</text>
</comment>
<accession>A0A2T0QXR6</accession>
<comment type="cofactor">
    <cofactor evidence="2">
        <name>a divalent metal cation</name>
        <dbReference type="ChEBI" id="CHEBI:60240"/>
    </cofactor>
</comment>
<evidence type="ECO:0000256" key="7">
    <source>
        <dbReference type="ARBA" id="ARBA00016549"/>
    </source>
</evidence>
<evidence type="ECO:0000313" key="16">
    <source>
        <dbReference type="EMBL" id="PRY10832.1"/>
    </source>
</evidence>
<comment type="catalytic activity">
    <reaction evidence="12">
        <text>oxaloacetate + H(+) = pyruvate + CO2</text>
        <dbReference type="Rhea" id="RHEA:15641"/>
        <dbReference type="ChEBI" id="CHEBI:15361"/>
        <dbReference type="ChEBI" id="CHEBI:15378"/>
        <dbReference type="ChEBI" id="CHEBI:16452"/>
        <dbReference type="ChEBI" id="CHEBI:16526"/>
        <dbReference type="EC" id="4.1.1.112"/>
    </reaction>
</comment>
<dbReference type="SUPFAM" id="SSF89562">
    <property type="entry name" value="RraA-like"/>
    <property type="match status" value="1"/>
</dbReference>
<dbReference type="InterPro" id="IPR036291">
    <property type="entry name" value="NAD(P)-bd_dom_sf"/>
</dbReference>
<dbReference type="Gene3D" id="3.40.50.720">
    <property type="entry name" value="NAD(P)-binding Rossmann-like Domain"/>
    <property type="match status" value="1"/>
</dbReference>
<dbReference type="InterPro" id="IPR005493">
    <property type="entry name" value="RraA/RraA-like"/>
</dbReference>
<keyword evidence="17" id="KW-1185">Reference proteome</keyword>
<sequence length="450" mass="45802">MTVAVLGLGEAGSLYAQGFLAAGRPVVGFDPAGVPTPDGATRAADVAAAVADATLVLGLTGAAHGEDVFRTALPHLRPDAVYVEMNSAAPAFKRRLAAQAGATPFADVAVVGSVPEGGARTALVVSGTGARATAEQFRALGAEVEVLDAEAGAAAQRKLLRSVFMKGLGALVVEALAAGEAAGDLDWVREQVAAQLAGGAAWMDRLATGTVKHAVRRSHESQAAAQMLRDLGVSPTMTLANADLHLGAARDEHRLEDGLLTAYADVPVANVGDARDRLGLLAGRIRAVWPGARVVGRALPVFCRKGENIGILAALEIAEPGDVLVVDGQGDPDRALMGELLAERARVKGVRGMVLDGAVRDVEELAALGFPVWALGASPAGPYKNGPGWAGRPVAVGGIVVNRGDLVVGDPDGVVVVPAAEAERTLAAALAVQADEARRRAAIVASGNLR</sequence>
<dbReference type="EC" id="4.1.3.17" evidence="5"/>
<dbReference type="GO" id="GO:0047443">
    <property type="term" value="F:4-hydroxy-4-methyl-2-oxoglutarate aldolase activity"/>
    <property type="evidence" value="ECO:0007669"/>
    <property type="project" value="UniProtKB-EC"/>
</dbReference>
<dbReference type="SUPFAM" id="SSF48179">
    <property type="entry name" value="6-phosphogluconate dehydrogenase C-terminal domain-like"/>
    <property type="match status" value="1"/>
</dbReference>
<dbReference type="AlphaFoldDB" id="A0A2T0QXR6"/>
<dbReference type="Pfam" id="PF09130">
    <property type="entry name" value="DUF1932"/>
    <property type="match status" value="1"/>
</dbReference>
<dbReference type="InterPro" id="IPR006115">
    <property type="entry name" value="6PGDH_NADP-bd"/>
</dbReference>
<evidence type="ECO:0000313" key="17">
    <source>
        <dbReference type="Proteomes" id="UP000238083"/>
    </source>
</evidence>
<evidence type="ECO:0000256" key="8">
    <source>
        <dbReference type="ARBA" id="ARBA00025046"/>
    </source>
</evidence>
<feature type="domain" description="Phosphogluconate dehydrogenase NAD-binding putative C-terminal" evidence="15">
    <location>
        <begin position="181"/>
        <end position="244"/>
    </location>
</feature>
<dbReference type="Pfam" id="PF03446">
    <property type="entry name" value="NAD_binding_2"/>
    <property type="match status" value="1"/>
</dbReference>
<keyword evidence="13" id="KW-0479">Metal-binding</keyword>
<dbReference type="InterPro" id="IPR015814">
    <property type="entry name" value="Pgluconate_DH_NAD-bd_C"/>
</dbReference>
<evidence type="ECO:0000256" key="13">
    <source>
        <dbReference type="PIRSR" id="PIRSR605493-1"/>
    </source>
</evidence>
<dbReference type="GO" id="GO:0008948">
    <property type="term" value="F:oxaloacetate decarboxylase activity"/>
    <property type="evidence" value="ECO:0007669"/>
    <property type="project" value="UniProtKB-EC"/>
</dbReference>
<dbReference type="Gene3D" id="3.50.30.40">
    <property type="entry name" value="Ribonuclease E inhibitor RraA/RraA-like"/>
    <property type="match status" value="1"/>
</dbReference>
<proteinExistence type="inferred from homology"/>
<feature type="binding site" evidence="13">
    <location>
        <position position="360"/>
    </location>
    <ligand>
        <name>substrate</name>
    </ligand>
</feature>
<organism evidence="16 17">
    <name type="scientific">Kineococcus rhizosphaerae</name>
    <dbReference type="NCBI Taxonomy" id="559628"/>
    <lineage>
        <taxon>Bacteria</taxon>
        <taxon>Bacillati</taxon>
        <taxon>Actinomycetota</taxon>
        <taxon>Actinomycetes</taxon>
        <taxon>Kineosporiales</taxon>
        <taxon>Kineosporiaceae</taxon>
        <taxon>Kineococcus</taxon>
    </lineage>
</organism>
<keyword evidence="13" id="KW-0460">Magnesium</keyword>
<comment type="catalytic activity">
    <reaction evidence="1">
        <text>4-hydroxy-4-methyl-2-oxoglutarate = 2 pyruvate</text>
        <dbReference type="Rhea" id="RHEA:22748"/>
        <dbReference type="ChEBI" id="CHEBI:15361"/>
        <dbReference type="ChEBI" id="CHEBI:58276"/>
        <dbReference type="EC" id="4.1.3.17"/>
    </reaction>
</comment>
<evidence type="ECO:0000256" key="6">
    <source>
        <dbReference type="ARBA" id="ARBA00012947"/>
    </source>
</evidence>
<evidence type="ECO:0000256" key="1">
    <source>
        <dbReference type="ARBA" id="ARBA00001342"/>
    </source>
</evidence>
<comment type="function">
    <text evidence="8">Catalyzes the aldol cleavage of 4-hydroxy-4-methyl-2-oxoglutarate (HMG) into 2 molecules of pyruvate. Also contains a secondary oxaloacetate (OAA) decarboxylase activity due to the common pyruvate enolate transition state formed following C-C bond cleavage in the retro-aldol and decarboxylation reactions.</text>
</comment>
<evidence type="ECO:0000256" key="4">
    <source>
        <dbReference type="ARBA" id="ARBA00011233"/>
    </source>
</evidence>
<evidence type="ECO:0000259" key="14">
    <source>
        <dbReference type="Pfam" id="PF03446"/>
    </source>
</evidence>
<dbReference type="SUPFAM" id="SSF51735">
    <property type="entry name" value="NAD(P)-binding Rossmann-fold domains"/>
    <property type="match status" value="1"/>
</dbReference>
<dbReference type="CDD" id="cd16841">
    <property type="entry name" value="RraA_family"/>
    <property type="match status" value="1"/>
</dbReference>
<evidence type="ECO:0000256" key="9">
    <source>
        <dbReference type="ARBA" id="ARBA00029596"/>
    </source>
</evidence>
<evidence type="ECO:0000256" key="12">
    <source>
        <dbReference type="ARBA" id="ARBA00047973"/>
    </source>
</evidence>
<evidence type="ECO:0000256" key="11">
    <source>
        <dbReference type="ARBA" id="ARBA00032305"/>
    </source>
</evidence>
<evidence type="ECO:0000259" key="15">
    <source>
        <dbReference type="Pfam" id="PF09130"/>
    </source>
</evidence>
<evidence type="ECO:0000256" key="3">
    <source>
        <dbReference type="ARBA" id="ARBA00008621"/>
    </source>
</evidence>
<protein>
    <recommendedName>
        <fullName evidence="7">Putative 4-hydroxy-4-methyl-2-oxoglutarate aldolase</fullName>
        <ecNumber evidence="6">4.1.1.112</ecNumber>
        <ecNumber evidence="5">4.1.3.17</ecNumber>
    </recommendedName>
    <alternativeName>
        <fullName evidence="11">Oxaloacetate decarboxylase</fullName>
    </alternativeName>
    <alternativeName>
        <fullName evidence="9">Regulator of ribonuclease activity homolog</fullName>
    </alternativeName>
    <alternativeName>
        <fullName evidence="10">RraA-like protein</fullName>
    </alternativeName>
</protein>
<name>A0A2T0QXR6_9ACTN</name>
<feature type="domain" description="6-phosphogluconate dehydrogenase NADP-binding" evidence="14">
    <location>
        <begin position="2"/>
        <end position="130"/>
    </location>
</feature>
<gene>
    <name evidence="16" type="ORF">CLV37_11596</name>
</gene>
<comment type="cofactor">
    <cofactor evidence="13">
        <name>Mg(2+)</name>
        <dbReference type="ChEBI" id="CHEBI:18420"/>
    </cofactor>
</comment>
<dbReference type="InterPro" id="IPR013328">
    <property type="entry name" value="6PGD_dom2"/>
</dbReference>
<dbReference type="PANTHER" id="PTHR33254">
    <property type="entry name" value="4-HYDROXY-4-METHYL-2-OXOGLUTARATE ALDOLASE 3-RELATED"/>
    <property type="match status" value="1"/>
</dbReference>
<dbReference type="Proteomes" id="UP000238083">
    <property type="component" value="Unassembled WGS sequence"/>
</dbReference>
<dbReference type="EMBL" id="PVZF01000015">
    <property type="protein sequence ID" value="PRY10832.1"/>
    <property type="molecule type" value="Genomic_DNA"/>
</dbReference>
<comment type="caution">
    <text evidence="16">The sequence shown here is derived from an EMBL/GenBank/DDBJ whole genome shotgun (WGS) entry which is preliminary data.</text>
</comment>
<comment type="subunit">
    <text evidence="4">Homotrimer.</text>
</comment>
<feature type="binding site" evidence="13">
    <location>
        <position position="361"/>
    </location>
    <ligand>
        <name>Mg(2+)</name>
        <dbReference type="ChEBI" id="CHEBI:18420"/>
    </ligand>
</feature>
<dbReference type="GO" id="GO:0046872">
    <property type="term" value="F:metal ion binding"/>
    <property type="evidence" value="ECO:0007669"/>
    <property type="project" value="UniProtKB-KW"/>
</dbReference>
<dbReference type="RefSeq" id="WP_106215056.1">
    <property type="nucleotide sequence ID" value="NZ_PVZF01000015.1"/>
</dbReference>
<dbReference type="Gene3D" id="1.10.1040.10">
    <property type="entry name" value="N-(1-d-carboxylethyl)-l-norvaline Dehydrogenase, domain 2"/>
    <property type="match status" value="1"/>
</dbReference>
<dbReference type="InterPro" id="IPR008927">
    <property type="entry name" value="6-PGluconate_DH-like_C_sf"/>
</dbReference>